<protein>
    <submittedName>
        <fullName evidence="1">Uncharacterized protein</fullName>
    </submittedName>
</protein>
<name>A0A9I9DTU0_CUCME</name>
<organism evidence="1">
    <name type="scientific">Cucumis melo</name>
    <name type="common">Muskmelon</name>
    <dbReference type="NCBI Taxonomy" id="3656"/>
    <lineage>
        <taxon>Eukaryota</taxon>
        <taxon>Viridiplantae</taxon>
        <taxon>Streptophyta</taxon>
        <taxon>Embryophyta</taxon>
        <taxon>Tracheophyta</taxon>
        <taxon>Spermatophyta</taxon>
        <taxon>Magnoliopsida</taxon>
        <taxon>eudicotyledons</taxon>
        <taxon>Gunneridae</taxon>
        <taxon>Pentapetalae</taxon>
        <taxon>rosids</taxon>
        <taxon>fabids</taxon>
        <taxon>Cucurbitales</taxon>
        <taxon>Cucurbitaceae</taxon>
        <taxon>Benincaseae</taxon>
        <taxon>Cucumis</taxon>
    </lineage>
</organism>
<dbReference type="EnsemblPlants" id="MELO3C024035.2.1">
    <property type="protein sequence ID" value="MELO3C024035.2.1"/>
    <property type="gene ID" value="MELO3C024035.2"/>
</dbReference>
<reference evidence="1" key="1">
    <citation type="submission" date="2023-03" db="UniProtKB">
        <authorList>
            <consortium name="EnsemblPlants"/>
        </authorList>
    </citation>
    <scope>IDENTIFICATION</scope>
</reference>
<accession>A0A9I9DTU0</accession>
<dbReference type="AlphaFoldDB" id="A0A9I9DTU0"/>
<dbReference type="Gramene" id="MELO3C024035.2.1">
    <property type="protein sequence ID" value="MELO3C024035.2.1"/>
    <property type="gene ID" value="MELO3C024035.2"/>
</dbReference>
<proteinExistence type="predicted"/>
<evidence type="ECO:0000313" key="1">
    <source>
        <dbReference type="EnsemblPlants" id="MELO3C024035.2.1"/>
    </source>
</evidence>
<sequence>MLRQFTPRDSNIEHVVKKDIKVLGFDVEEIVVSLEPNRPQKSSNKLLPEKTLSSLEGWSKTRDGNHVVRGSHWYHLV</sequence>